<feature type="transmembrane region" description="Helical" evidence="1">
    <location>
        <begin position="6"/>
        <end position="24"/>
    </location>
</feature>
<reference evidence="2 3" key="1">
    <citation type="submission" date="2018-03" db="EMBL/GenBank/DDBJ databases">
        <title>Genome sequencing of Simplicispira sp.</title>
        <authorList>
            <person name="Kim S.-J."/>
            <person name="Heo J."/>
            <person name="Kwon S.-W."/>
        </authorList>
    </citation>
    <scope>NUCLEOTIDE SEQUENCE [LARGE SCALE GENOMIC DNA]</scope>
    <source>
        <strain evidence="2 3">SC1-8</strain>
    </source>
</reference>
<keyword evidence="1" id="KW-0812">Transmembrane</keyword>
<gene>
    <name evidence="2" type="ORF">C6571_07795</name>
</gene>
<dbReference type="Proteomes" id="UP000239326">
    <property type="component" value="Chromosome"/>
</dbReference>
<keyword evidence="3" id="KW-1185">Reference proteome</keyword>
<evidence type="ECO:0000256" key="1">
    <source>
        <dbReference type="SAM" id="Phobius"/>
    </source>
</evidence>
<evidence type="ECO:0000313" key="2">
    <source>
        <dbReference type="EMBL" id="AVO41200.1"/>
    </source>
</evidence>
<feature type="transmembrane region" description="Helical" evidence="1">
    <location>
        <begin position="36"/>
        <end position="53"/>
    </location>
</feature>
<keyword evidence="1" id="KW-1133">Transmembrane helix</keyword>
<dbReference type="KEGG" id="simp:C6571_07795"/>
<dbReference type="OrthoDB" id="6293302at2"/>
<dbReference type="RefSeq" id="WP_106446178.1">
    <property type="nucleotide sequence ID" value="NZ_CP027669.1"/>
</dbReference>
<sequence>MHWTTVAVLVIGCLLFLAGYLRLITDDKGHVHLNNYRLTGGLGKVLTGFGIGLRELLAREWTDESLSAALMLGGGFFAALDIMVAARR</sequence>
<evidence type="ECO:0000313" key="3">
    <source>
        <dbReference type="Proteomes" id="UP000239326"/>
    </source>
</evidence>
<keyword evidence="1" id="KW-0472">Membrane</keyword>
<name>A0A2S0MZ82_9BURK</name>
<dbReference type="AlphaFoldDB" id="A0A2S0MZ82"/>
<accession>A0A2S0MZ82</accession>
<protein>
    <submittedName>
        <fullName evidence="2">Uncharacterized protein</fullName>
    </submittedName>
</protein>
<proteinExistence type="predicted"/>
<organism evidence="2 3">
    <name type="scientific">Simplicispira suum</name>
    <dbReference type="NCBI Taxonomy" id="2109915"/>
    <lineage>
        <taxon>Bacteria</taxon>
        <taxon>Pseudomonadati</taxon>
        <taxon>Pseudomonadota</taxon>
        <taxon>Betaproteobacteria</taxon>
        <taxon>Burkholderiales</taxon>
        <taxon>Comamonadaceae</taxon>
        <taxon>Simplicispira</taxon>
    </lineage>
</organism>
<feature type="transmembrane region" description="Helical" evidence="1">
    <location>
        <begin position="65"/>
        <end position="86"/>
    </location>
</feature>
<dbReference type="EMBL" id="CP027669">
    <property type="protein sequence ID" value="AVO41200.1"/>
    <property type="molecule type" value="Genomic_DNA"/>
</dbReference>